<keyword evidence="2 6" id="KW-0067">ATP-binding</keyword>
<dbReference type="InterPro" id="IPR003959">
    <property type="entry name" value="ATPase_AAA_core"/>
</dbReference>
<dbReference type="GO" id="GO:0034605">
    <property type="term" value="P:cellular response to heat"/>
    <property type="evidence" value="ECO:0007669"/>
    <property type="project" value="TreeGrafter"/>
</dbReference>
<accession>A0A366HV52</accession>
<dbReference type="SMART" id="SM00382">
    <property type="entry name" value="AAA"/>
    <property type="match status" value="1"/>
</dbReference>
<dbReference type="SUPFAM" id="SSF52540">
    <property type="entry name" value="P-loop containing nucleoside triphosphate hydrolases"/>
    <property type="match status" value="1"/>
</dbReference>
<keyword evidence="6" id="KW-0645">Protease</keyword>
<dbReference type="Pfam" id="PF07724">
    <property type="entry name" value="AAA_2"/>
    <property type="match status" value="1"/>
</dbReference>
<dbReference type="GO" id="GO:0005524">
    <property type="term" value="F:ATP binding"/>
    <property type="evidence" value="ECO:0007669"/>
    <property type="project" value="UniProtKB-KW"/>
</dbReference>
<dbReference type="Proteomes" id="UP000253426">
    <property type="component" value="Unassembled WGS sequence"/>
</dbReference>
<keyword evidence="3" id="KW-0143">Chaperone</keyword>
<dbReference type="InterPro" id="IPR027417">
    <property type="entry name" value="P-loop_NTPase"/>
</dbReference>
<dbReference type="Gene3D" id="1.10.8.60">
    <property type="match status" value="1"/>
</dbReference>
<dbReference type="AlphaFoldDB" id="A0A366HV52"/>
<reference evidence="6 7" key="1">
    <citation type="submission" date="2018-06" db="EMBL/GenBank/DDBJ databases">
        <title>Genomic Encyclopedia of Type Strains, Phase IV (KMG-IV): sequencing the most valuable type-strain genomes for metagenomic binning, comparative biology and taxonomic classification.</title>
        <authorList>
            <person name="Goeker M."/>
        </authorList>
    </citation>
    <scope>NUCLEOTIDE SEQUENCE [LARGE SCALE GENOMIC DNA]</scope>
    <source>
        <strain evidence="6 7">DSM 25532</strain>
    </source>
</reference>
<keyword evidence="6" id="KW-0378">Hydrolase</keyword>
<evidence type="ECO:0000313" key="6">
    <source>
        <dbReference type="EMBL" id="RBP48152.1"/>
    </source>
</evidence>
<gene>
    <name evidence="6" type="ORF">DES53_101952</name>
</gene>
<comment type="caution">
    <text evidence="6">The sequence shown here is derived from an EMBL/GenBank/DDBJ whole genome shotgun (WGS) entry which is preliminary data.</text>
</comment>
<dbReference type="PANTHER" id="PTHR11638:SF18">
    <property type="entry name" value="HEAT SHOCK PROTEIN 104"/>
    <property type="match status" value="1"/>
</dbReference>
<dbReference type="GO" id="GO:0006508">
    <property type="term" value="P:proteolysis"/>
    <property type="evidence" value="ECO:0007669"/>
    <property type="project" value="UniProtKB-KW"/>
</dbReference>
<sequence length="309" mass="34354">MKWHITLPPTTDHKSRLRDLPAYLEGRIIGQDHVIPKVVPTLQNGELGLSDPGRPKGTFLFLGPTGVGKTEITLLMCQYLFGDVEKHCIRLDMSEYQNQESLQLLLGQGENSRGNMGRFFDRAEGRGFILFDEIEKAHPRVLDIFLQVLDAARITVANGETLNLSEFYIVATTNIGADVLMDVKSSSITTIERFIEDLAAAELRPEVLARFNVRCVFQRLSYNAQKQIAGIMLNKELKLLASKGHNLTFGKGVLELLVAEGVEPRLGARRMRTTVESHCRHAVREAMLQGNATSGELTVVNGKLVIQST</sequence>
<dbReference type="GO" id="GO:0016887">
    <property type="term" value="F:ATP hydrolysis activity"/>
    <property type="evidence" value="ECO:0007669"/>
    <property type="project" value="InterPro"/>
</dbReference>
<evidence type="ECO:0000259" key="4">
    <source>
        <dbReference type="SMART" id="SM00382"/>
    </source>
</evidence>
<dbReference type="SMART" id="SM01086">
    <property type="entry name" value="ClpB_D2-small"/>
    <property type="match status" value="1"/>
</dbReference>
<name>A0A366HV52_9BACT</name>
<evidence type="ECO:0000256" key="2">
    <source>
        <dbReference type="ARBA" id="ARBA00022840"/>
    </source>
</evidence>
<dbReference type="Gene3D" id="3.40.50.300">
    <property type="entry name" value="P-loop containing nucleotide triphosphate hydrolases"/>
    <property type="match status" value="1"/>
</dbReference>
<dbReference type="GO" id="GO:0005737">
    <property type="term" value="C:cytoplasm"/>
    <property type="evidence" value="ECO:0007669"/>
    <property type="project" value="TreeGrafter"/>
</dbReference>
<dbReference type="InterPro" id="IPR001270">
    <property type="entry name" value="ClpA/B"/>
</dbReference>
<evidence type="ECO:0000259" key="5">
    <source>
        <dbReference type="SMART" id="SM01086"/>
    </source>
</evidence>
<proteinExistence type="predicted"/>
<dbReference type="Pfam" id="PF10431">
    <property type="entry name" value="ClpB_D2-small"/>
    <property type="match status" value="1"/>
</dbReference>
<evidence type="ECO:0000256" key="1">
    <source>
        <dbReference type="ARBA" id="ARBA00022741"/>
    </source>
</evidence>
<keyword evidence="1" id="KW-0547">Nucleotide-binding</keyword>
<feature type="domain" description="AAA+ ATPase" evidence="4">
    <location>
        <begin position="55"/>
        <end position="221"/>
    </location>
</feature>
<dbReference type="GO" id="GO:0008233">
    <property type="term" value="F:peptidase activity"/>
    <property type="evidence" value="ECO:0007669"/>
    <property type="project" value="UniProtKB-KW"/>
</dbReference>
<evidence type="ECO:0000313" key="7">
    <source>
        <dbReference type="Proteomes" id="UP000253426"/>
    </source>
</evidence>
<keyword evidence="7" id="KW-1185">Reference proteome</keyword>
<dbReference type="RefSeq" id="WP_113957026.1">
    <property type="nucleotide sequence ID" value="NZ_QNRR01000001.1"/>
</dbReference>
<organism evidence="6 7">
    <name type="scientific">Roseimicrobium gellanilyticum</name>
    <dbReference type="NCBI Taxonomy" id="748857"/>
    <lineage>
        <taxon>Bacteria</taxon>
        <taxon>Pseudomonadati</taxon>
        <taxon>Verrucomicrobiota</taxon>
        <taxon>Verrucomicrobiia</taxon>
        <taxon>Verrucomicrobiales</taxon>
        <taxon>Verrucomicrobiaceae</taxon>
        <taxon>Roseimicrobium</taxon>
    </lineage>
</organism>
<dbReference type="PANTHER" id="PTHR11638">
    <property type="entry name" value="ATP-DEPENDENT CLP PROTEASE"/>
    <property type="match status" value="1"/>
</dbReference>
<dbReference type="InterPro" id="IPR050130">
    <property type="entry name" value="ClpA_ClpB"/>
</dbReference>
<dbReference type="OrthoDB" id="9803641at2"/>
<protein>
    <submittedName>
        <fullName evidence="6">ATP-dependent Clp protease ATP-binding subunit ClpB</fullName>
    </submittedName>
</protein>
<evidence type="ECO:0000256" key="3">
    <source>
        <dbReference type="ARBA" id="ARBA00023186"/>
    </source>
</evidence>
<dbReference type="InterPro" id="IPR019489">
    <property type="entry name" value="Clp_ATPase_C"/>
</dbReference>
<dbReference type="PRINTS" id="PR00300">
    <property type="entry name" value="CLPPROTEASEA"/>
</dbReference>
<feature type="domain" description="Clp ATPase C-terminal" evidence="5">
    <location>
        <begin position="220"/>
        <end position="306"/>
    </location>
</feature>
<dbReference type="InterPro" id="IPR003593">
    <property type="entry name" value="AAA+_ATPase"/>
</dbReference>
<dbReference type="EMBL" id="QNRR01000001">
    <property type="protein sequence ID" value="RBP48152.1"/>
    <property type="molecule type" value="Genomic_DNA"/>
</dbReference>